<evidence type="ECO:0000313" key="2">
    <source>
        <dbReference type="EMBL" id="MFC6837299.1"/>
    </source>
</evidence>
<keyword evidence="3" id="KW-1185">Reference proteome</keyword>
<dbReference type="Gene3D" id="3.40.50.170">
    <property type="entry name" value="Formyl transferase, N-terminal domain"/>
    <property type="match status" value="1"/>
</dbReference>
<dbReference type="SUPFAM" id="SSF53328">
    <property type="entry name" value="Formyltransferase"/>
    <property type="match status" value="1"/>
</dbReference>
<organism evidence="2 3">
    <name type="scientific">Halomarina ordinaria</name>
    <dbReference type="NCBI Taxonomy" id="3033939"/>
    <lineage>
        <taxon>Archaea</taxon>
        <taxon>Methanobacteriati</taxon>
        <taxon>Methanobacteriota</taxon>
        <taxon>Stenosarchaea group</taxon>
        <taxon>Halobacteria</taxon>
        <taxon>Halobacteriales</taxon>
        <taxon>Natronomonadaceae</taxon>
        <taxon>Halomarina</taxon>
    </lineage>
</organism>
<evidence type="ECO:0000259" key="1">
    <source>
        <dbReference type="Pfam" id="PF00551"/>
    </source>
</evidence>
<protein>
    <submittedName>
        <fullName evidence="2">Formyltransferase family protein</fullName>
    </submittedName>
</protein>
<evidence type="ECO:0000313" key="3">
    <source>
        <dbReference type="Proteomes" id="UP001596406"/>
    </source>
</evidence>
<sequence>MRLALLTGTDDLPTWLLAALDRAVEGGGAELSLVVRARDPPELSDGGHSERSPLWSRSLRHLRTRPPLEFVEMALRFAFDRLGVLDPDPPSATRPLRTLDSLDPEGYIVCETVPVTAHRVALPGDVVDEVAARADVVLHHQVGILTGDVLTAPTYGVLGFHPGNLREHRGSHGGLWQLLGDEPTITMTLQRYTETLDGGEIVVERHVDIEDATTWSAVRRRLYAAAEPMLAEAVDRLLDTDTPPTRLPREDLGEVHLLEDRTVWVMLRYFLVRLERTVCARWR</sequence>
<dbReference type="Pfam" id="PF00551">
    <property type="entry name" value="Formyl_trans_N"/>
    <property type="match status" value="1"/>
</dbReference>
<dbReference type="AlphaFoldDB" id="A0ABD5UAA0"/>
<accession>A0ABD5UAA0</accession>
<comment type="caution">
    <text evidence="2">The sequence shown here is derived from an EMBL/GenBank/DDBJ whole genome shotgun (WGS) entry which is preliminary data.</text>
</comment>
<dbReference type="EMBL" id="JBHSXM010000001">
    <property type="protein sequence ID" value="MFC6837299.1"/>
    <property type="molecule type" value="Genomic_DNA"/>
</dbReference>
<proteinExistence type="predicted"/>
<reference evidence="2 3" key="1">
    <citation type="journal article" date="2019" name="Int. J. Syst. Evol. Microbiol.">
        <title>The Global Catalogue of Microorganisms (GCM) 10K type strain sequencing project: providing services to taxonomists for standard genome sequencing and annotation.</title>
        <authorList>
            <consortium name="The Broad Institute Genomics Platform"/>
            <consortium name="The Broad Institute Genome Sequencing Center for Infectious Disease"/>
            <person name="Wu L."/>
            <person name="Ma J."/>
        </authorList>
    </citation>
    <scope>NUCLEOTIDE SEQUENCE [LARGE SCALE GENOMIC DNA]</scope>
    <source>
        <strain evidence="2 3">PSRA2</strain>
    </source>
</reference>
<gene>
    <name evidence="2" type="ORF">ACFQHK_12365</name>
</gene>
<dbReference type="RefSeq" id="WP_304448966.1">
    <property type="nucleotide sequence ID" value="NZ_JARRAH010000001.1"/>
</dbReference>
<dbReference type="InterPro" id="IPR036477">
    <property type="entry name" value="Formyl_transf_N_sf"/>
</dbReference>
<feature type="domain" description="Formyl transferase N-terminal" evidence="1">
    <location>
        <begin position="127"/>
        <end position="233"/>
    </location>
</feature>
<dbReference type="Proteomes" id="UP001596406">
    <property type="component" value="Unassembled WGS sequence"/>
</dbReference>
<name>A0ABD5UAA0_9EURY</name>
<dbReference type="InterPro" id="IPR002376">
    <property type="entry name" value="Formyl_transf_N"/>
</dbReference>